<name>A0ACA9RSQ1_9GLOM</name>
<feature type="non-terminal residue" evidence="1">
    <location>
        <position position="91"/>
    </location>
</feature>
<protein>
    <submittedName>
        <fullName evidence="1">31919_t:CDS:1</fullName>
    </submittedName>
</protein>
<proteinExistence type="predicted"/>
<evidence type="ECO:0000313" key="2">
    <source>
        <dbReference type="Proteomes" id="UP000789920"/>
    </source>
</evidence>
<organism evidence="1 2">
    <name type="scientific">Racocetra persica</name>
    <dbReference type="NCBI Taxonomy" id="160502"/>
    <lineage>
        <taxon>Eukaryota</taxon>
        <taxon>Fungi</taxon>
        <taxon>Fungi incertae sedis</taxon>
        <taxon>Mucoromycota</taxon>
        <taxon>Glomeromycotina</taxon>
        <taxon>Glomeromycetes</taxon>
        <taxon>Diversisporales</taxon>
        <taxon>Gigasporaceae</taxon>
        <taxon>Racocetra</taxon>
    </lineage>
</organism>
<dbReference type="Proteomes" id="UP000789920">
    <property type="component" value="Unassembled WGS sequence"/>
</dbReference>
<keyword evidence="2" id="KW-1185">Reference proteome</keyword>
<dbReference type="EMBL" id="CAJVQC010067361">
    <property type="protein sequence ID" value="CAG8807179.1"/>
    <property type="molecule type" value="Genomic_DNA"/>
</dbReference>
<feature type="non-terminal residue" evidence="1">
    <location>
        <position position="1"/>
    </location>
</feature>
<accession>A0ACA9RSQ1</accession>
<sequence>RLQDIEKFANDQLKINQKWVDQAKALYSKYRDDTDKEATYLLRAGNNVDAHKIVISKIAPESILHKRHKKLQELLEKIDPNFVPDWDLGGK</sequence>
<evidence type="ECO:0000313" key="1">
    <source>
        <dbReference type="EMBL" id="CAG8807179.1"/>
    </source>
</evidence>
<comment type="caution">
    <text evidence="1">The sequence shown here is derived from an EMBL/GenBank/DDBJ whole genome shotgun (WGS) entry which is preliminary data.</text>
</comment>
<gene>
    <name evidence="1" type="ORF">RPERSI_LOCUS22335</name>
</gene>
<reference evidence="1" key="1">
    <citation type="submission" date="2021-06" db="EMBL/GenBank/DDBJ databases">
        <authorList>
            <person name="Kallberg Y."/>
            <person name="Tangrot J."/>
            <person name="Rosling A."/>
        </authorList>
    </citation>
    <scope>NUCLEOTIDE SEQUENCE</scope>
    <source>
        <strain evidence="1">MA461A</strain>
    </source>
</reference>